<sequence>MASSSEDEEYSSLADEEAALALAPGVTSAAGNFDGVDEDEDEELLSPAERRAKRIAESAARPPIYNAEAMHEKLEDISWPSEAAWDESLVITGEDTAQVENIDDDLSRELAFYNQALEAAKSGVQKLEKQGKKWQRPVDYYAEMVKSDEHMARVKSQLMHEQTQIAEAQERRKQREQKRYAKQVMAERVKEKVQAKKAGVASITKLRKQRQRDGFAGELDMDAELAGPGQRKPAMAPGQRIRPGERTVGKKREAKNDKYGFGGRKRLGKQNDASSAADMDGFRQGKFDDGFGGRGGRGGRGRSGRGGRGGRGGGFGRGAGRGGRSPGGVRGGGVKKGGPSRPGKARRDAARKGL</sequence>
<feature type="compositionally biased region" description="Basic and acidic residues" evidence="7">
    <location>
        <begin position="280"/>
        <end position="291"/>
    </location>
</feature>
<evidence type="ECO:0000313" key="9">
    <source>
        <dbReference type="Proteomes" id="UP001497392"/>
    </source>
</evidence>
<organism evidence="8 9">
    <name type="scientific">Coccomyxa viridis</name>
    <dbReference type="NCBI Taxonomy" id="1274662"/>
    <lineage>
        <taxon>Eukaryota</taxon>
        <taxon>Viridiplantae</taxon>
        <taxon>Chlorophyta</taxon>
        <taxon>core chlorophytes</taxon>
        <taxon>Trebouxiophyceae</taxon>
        <taxon>Trebouxiophyceae incertae sedis</taxon>
        <taxon>Coccomyxaceae</taxon>
        <taxon>Coccomyxa</taxon>
    </lineage>
</organism>
<comment type="subcellular location">
    <subcellularLocation>
        <location evidence="1">Nucleus</location>
        <location evidence="1">Nucleolus</location>
    </subcellularLocation>
</comment>
<feature type="region of interest" description="Disordered" evidence="7">
    <location>
        <begin position="196"/>
        <end position="354"/>
    </location>
</feature>
<dbReference type="PANTHER" id="PTHR13028:SF0">
    <property type="entry name" value="RRNA-PROCESSING PROTEIN EBP2-RELATED"/>
    <property type="match status" value="1"/>
</dbReference>
<comment type="similarity">
    <text evidence="2">Belongs to the EBP2 family.</text>
</comment>
<comment type="caution">
    <text evidence="8">The sequence shown here is derived from an EMBL/GenBank/DDBJ whole genome shotgun (WGS) entry which is preliminary data.</text>
</comment>
<keyword evidence="4 6" id="KW-0175">Coiled coil</keyword>
<gene>
    <name evidence="8" type="primary">g4067</name>
    <name evidence="8" type="ORF">VP750_LOCUS3470</name>
</gene>
<evidence type="ECO:0000256" key="7">
    <source>
        <dbReference type="SAM" id="MobiDB-lite"/>
    </source>
</evidence>
<protein>
    <submittedName>
        <fullName evidence="8">G4067 protein</fullName>
    </submittedName>
</protein>
<dbReference type="PANTHER" id="PTHR13028">
    <property type="entry name" value="RRNA PROCESSING PROTEIN EBNA1-BINDING PROTEIN-RELATED"/>
    <property type="match status" value="1"/>
</dbReference>
<evidence type="ECO:0000256" key="5">
    <source>
        <dbReference type="ARBA" id="ARBA00023242"/>
    </source>
</evidence>
<reference evidence="8 9" key="1">
    <citation type="submission" date="2024-06" db="EMBL/GenBank/DDBJ databases">
        <authorList>
            <person name="Kraege A."/>
            <person name="Thomma B."/>
        </authorList>
    </citation>
    <scope>NUCLEOTIDE SEQUENCE [LARGE SCALE GENOMIC DNA]</scope>
</reference>
<proteinExistence type="inferred from homology"/>
<evidence type="ECO:0000256" key="2">
    <source>
        <dbReference type="ARBA" id="ARBA00007336"/>
    </source>
</evidence>
<keyword evidence="3" id="KW-0690">Ribosome biogenesis</keyword>
<evidence type="ECO:0000256" key="6">
    <source>
        <dbReference type="SAM" id="Coils"/>
    </source>
</evidence>
<evidence type="ECO:0000256" key="3">
    <source>
        <dbReference type="ARBA" id="ARBA00022517"/>
    </source>
</evidence>
<evidence type="ECO:0000313" key="8">
    <source>
        <dbReference type="EMBL" id="CAL5221811.1"/>
    </source>
</evidence>
<feature type="coiled-coil region" evidence="6">
    <location>
        <begin position="110"/>
        <end position="179"/>
    </location>
</feature>
<evidence type="ECO:0000256" key="1">
    <source>
        <dbReference type="ARBA" id="ARBA00004604"/>
    </source>
</evidence>
<feature type="compositionally biased region" description="Basic and acidic residues" evidence="7">
    <location>
        <begin position="242"/>
        <end position="258"/>
    </location>
</feature>
<feature type="compositionally biased region" description="Gly residues" evidence="7">
    <location>
        <begin position="306"/>
        <end position="336"/>
    </location>
</feature>
<keyword evidence="9" id="KW-1185">Reference proteome</keyword>
<accession>A0ABP1FS61</accession>
<dbReference type="Proteomes" id="UP001497392">
    <property type="component" value="Unassembled WGS sequence"/>
</dbReference>
<keyword evidence="5" id="KW-0539">Nucleus</keyword>
<feature type="region of interest" description="Disordered" evidence="7">
    <location>
        <begin position="25"/>
        <end position="61"/>
    </location>
</feature>
<evidence type="ECO:0000256" key="4">
    <source>
        <dbReference type="ARBA" id="ARBA00023054"/>
    </source>
</evidence>
<dbReference type="EMBL" id="CAXHTA020000005">
    <property type="protein sequence ID" value="CAL5221811.1"/>
    <property type="molecule type" value="Genomic_DNA"/>
</dbReference>
<feature type="compositionally biased region" description="Basic and acidic residues" evidence="7">
    <location>
        <begin position="345"/>
        <end position="354"/>
    </location>
</feature>
<dbReference type="InterPro" id="IPR008610">
    <property type="entry name" value="Ebp2"/>
</dbReference>
<name>A0ABP1FS61_9CHLO</name>
<dbReference type="Pfam" id="PF05890">
    <property type="entry name" value="Ebp2"/>
    <property type="match status" value="1"/>
</dbReference>
<feature type="compositionally biased region" description="Acidic residues" evidence="7">
    <location>
        <begin position="35"/>
        <end position="44"/>
    </location>
</feature>